<dbReference type="Proteomes" id="UP000789572">
    <property type="component" value="Unassembled WGS sequence"/>
</dbReference>
<feature type="non-terminal residue" evidence="1">
    <location>
        <position position="72"/>
    </location>
</feature>
<proteinExistence type="predicted"/>
<organism evidence="1 2">
    <name type="scientific">Paraglomus occultum</name>
    <dbReference type="NCBI Taxonomy" id="144539"/>
    <lineage>
        <taxon>Eukaryota</taxon>
        <taxon>Fungi</taxon>
        <taxon>Fungi incertae sedis</taxon>
        <taxon>Mucoromycota</taxon>
        <taxon>Glomeromycotina</taxon>
        <taxon>Glomeromycetes</taxon>
        <taxon>Paraglomerales</taxon>
        <taxon>Paraglomeraceae</taxon>
        <taxon>Paraglomus</taxon>
    </lineage>
</organism>
<accession>A0A9N9CIN6</accession>
<protein>
    <submittedName>
        <fullName evidence="1">1655_t:CDS:1</fullName>
    </submittedName>
</protein>
<evidence type="ECO:0000313" key="1">
    <source>
        <dbReference type="EMBL" id="CAG8601389.1"/>
    </source>
</evidence>
<dbReference type="EMBL" id="CAJVPJ010001713">
    <property type="protein sequence ID" value="CAG8601389.1"/>
    <property type="molecule type" value="Genomic_DNA"/>
</dbReference>
<evidence type="ECO:0000313" key="2">
    <source>
        <dbReference type="Proteomes" id="UP000789572"/>
    </source>
</evidence>
<reference evidence="1" key="1">
    <citation type="submission" date="2021-06" db="EMBL/GenBank/DDBJ databases">
        <authorList>
            <person name="Kallberg Y."/>
            <person name="Tangrot J."/>
            <person name="Rosling A."/>
        </authorList>
    </citation>
    <scope>NUCLEOTIDE SEQUENCE</scope>
    <source>
        <strain evidence="1">IA702</strain>
    </source>
</reference>
<dbReference type="AlphaFoldDB" id="A0A9N9CIN6"/>
<gene>
    <name evidence="1" type="ORF">POCULU_LOCUS7483</name>
</gene>
<keyword evidence="2" id="KW-1185">Reference proteome</keyword>
<sequence>DFTCDVILGTEAEYDDRIIEATTYPYRFRFHAYDRINDLFHNHPSNHTGHVYDAITVFSPTSASNPVDDVWV</sequence>
<name>A0A9N9CIN6_9GLOM</name>
<comment type="caution">
    <text evidence="1">The sequence shown here is derived from an EMBL/GenBank/DDBJ whole genome shotgun (WGS) entry which is preliminary data.</text>
</comment>